<sequence>MSHSQLVDALCVGTNCVVLINKNRIISFTMDKFAKGFLSLLVNGASFTLLLVLLPGISTNKSGGVKAAPSRTPQIRQTTDDDDDFVIRIIGGAIVLGMIR</sequence>
<keyword evidence="1" id="KW-0812">Transmembrane</keyword>
<feature type="transmembrane region" description="Helical" evidence="1">
    <location>
        <begin position="37"/>
        <end position="57"/>
    </location>
</feature>
<comment type="caution">
    <text evidence="2">The sequence shown here is derived from an EMBL/GenBank/DDBJ whole genome shotgun (WGS) entry which is preliminary data.</text>
</comment>
<dbReference type="Proteomes" id="UP001159427">
    <property type="component" value="Unassembled WGS sequence"/>
</dbReference>
<evidence type="ECO:0000313" key="3">
    <source>
        <dbReference type="Proteomes" id="UP001159427"/>
    </source>
</evidence>
<name>A0ABN8RNM9_9CNID</name>
<dbReference type="EMBL" id="CALNXI010001957">
    <property type="protein sequence ID" value="CAH3180374.1"/>
    <property type="molecule type" value="Genomic_DNA"/>
</dbReference>
<keyword evidence="1" id="KW-0472">Membrane</keyword>
<protein>
    <submittedName>
        <fullName evidence="2">Uncharacterized protein</fullName>
    </submittedName>
</protein>
<keyword evidence="1" id="KW-1133">Transmembrane helix</keyword>
<organism evidence="2 3">
    <name type="scientific">Porites evermanni</name>
    <dbReference type="NCBI Taxonomy" id="104178"/>
    <lineage>
        <taxon>Eukaryota</taxon>
        <taxon>Metazoa</taxon>
        <taxon>Cnidaria</taxon>
        <taxon>Anthozoa</taxon>
        <taxon>Hexacorallia</taxon>
        <taxon>Scleractinia</taxon>
        <taxon>Fungiina</taxon>
        <taxon>Poritidae</taxon>
        <taxon>Porites</taxon>
    </lineage>
</organism>
<evidence type="ECO:0000256" key="1">
    <source>
        <dbReference type="SAM" id="Phobius"/>
    </source>
</evidence>
<keyword evidence="3" id="KW-1185">Reference proteome</keyword>
<accession>A0ABN8RNM9</accession>
<evidence type="ECO:0000313" key="2">
    <source>
        <dbReference type="EMBL" id="CAH3180374.1"/>
    </source>
</evidence>
<reference evidence="2 3" key="1">
    <citation type="submission" date="2022-05" db="EMBL/GenBank/DDBJ databases">
        <authorList>
            <consortium name="Genoscope - CEA"/>
            <person name="William W."/>
        </authorList>
    </citation>
    <scope>NUCLEOTIDE SEQUENCE [LARGE SCALE GENOMIC DNA]</scope>
</reference>
<gene>
    <name evidence="2" type="ORF">PEVE_00012889</name>
</gene>
<proteinExistence type="predicted"/>